<evidence type="ECO:0000256" key="2">
    <source>
        <dbReference type="PIRSR" id="PIRSR602401-1"/>
    </source>
</evidence>
<name>A0A2H4PSI3_9BILA</name>
<keyword evidence="2 3" id="KW-0349">Heme</keyword>
<evidence type="ECO:0000256" key="3">
    <source>
        <dbReference type="RuleBase" id="RU000461"/>
    </source>
</evidence>
<keyword evidence="2 3" id="KW-0408">Iron</keyword>
<dbReference type="Gene3D" id="1.10.630.10">
    <property type="entry name" value="Cytochrome P450"/>
    <property type="match status" value="1"/>
</dbReference>
<dbReference type="Pfam" id="PF00067">
    <property type="entry name" value="p450"/>
    <property type="match status" value="1"/>
</dbReference>
<dbReference type="GO" id="GO:0033781">
    <property type="term" value="F:cholesterol 24-hydroxylase activity"/>
    <property type="evidence" value="ECO:0007669"/>
    <property type="project" value="InterPro"/>
</dbReference>
<feature type="binding site" description="axial binding residue" evidence="2">
    <location>
        <position position="451"/>
    </location>
    <ligand>
        <name>heme</name>
        <dbReference type="ChEBI" id="CHEBI:30413"/>
    </ligand>
    <ligandPart>
        <name>Fe</name>
        <dbReference type="ChEBI" id="CHEBI:18248"/>
    </ligandPart>
</feature>
<keyword evidence="3" id="KW-0560">Oxidoreductase</keyword>
<dbReference type="PANTHER" id="PTHR24293">
    <property type="entry name" value="CYTOCHROME P450 FAMILY 46 SUBFAMILY A"/>
    <property type="match status" value="1"/>
</dbReference>
<dbReference type="PRINTS" id="PR00463">
    <property type="entry name" value="EP450I"/>
</dbReference>
<proteinExistence type="evidence at transcript level"/>
<dbReference type="EMBL" id="MF805935">
    <property type="protein sequence ID" value="ATW72321.1"/>
    <property type="molecule type" value="mRNA"/>
</dbReference>
<dbReference type="InterPro" id="IPR001128">
    <property type="entry name" value="Cyt_P450"/>
</dbReference>
<reference evidence="4" key="1">
    <citation type="journal article" date="2017" name="Comp. Biochem. Physiol. Part D Genomics Proteomics">
        <title>Genome-wide identification of 31 cytochrome P450 (CYP) genes in the freshwater rotifer Brachionus calyciflorus and analysis of their benzo[?]pyrene-induced expression patterns.</title>
        <authorList>
            <person name="Han J."/>
            <person name="Kim D.H."/>
            <person name="Kim H.S."/>
            <person name="Kim H.J."/>
            <person name="Declerck S.A.J."/>
            <person name="Hagiwara A."/>
            <person name="Lee J.S."/>
        </authorList>
    </citation>
    <scope>NUCLEOTIDE SEQUENCE</scope>
</reference>
<dbReference type="PANTHER" id="PTHR24293:SF0">
    <property type="entry name" value="CYP46A1 PROTEIN-RELATED"/>
    <property type="match status" value="1"/>
</dbReference>
<keyword evidence="2 3" id="KW-0479">Metal-binding</keyword>
<evidence type="ECO:0000256" key="1">
    <source>
        <dbReference type="ARBA" id="ARBA00010617"/>
    </source>
</evidence>
<dbReference type="InterPro" id="IPR039983">
    <property type="entry name" value="CYP46A1"/>
</dbReference>
<dbReference type="GO" id="GO:0006707">
    <property type="term" value="P:cholesterol catabolic process"/>
    <property type="evidence" value="ECO:0007669"/>
    <property type="project" value="InterPro"/>
</dbReference>
<evidence type="ECO:0000313" key="4">
    <source>
        <dbReference type="EMBL" id="ATW72321.1"/>
    </source>
</evidence>
<comment type="cofactor">
    <cofactor evidence="2">
        <name>heme</name>
        <dbReference type="ChEBI" id="CHEBI:30413"/>
    </cofactor>
</comment>
<comment type="similarity">
    <text evidence="1 3">Belongs to the cytochrome P450 family.</text>
</comment>
<dbReference type="GO" id="GO:0020037">
    <property type="term" value="F:heme binding"/>
    <property type="evidence" value="ECO:0007669"/>
    <property type="project" value="InterPro"/>
</dbReference>
<dbReference type="InterPro" id="IPR036396">
    <property type="entry name" value="Cyt_P450_sf"/>
</dbReference>
<dbReference type="InterPro" id="IPR017972">
    <property type="entry name" value="Cyt_P450_CS"/>
</dbReference>
<organism evidence="4">
    <name type="scientific">Brachionus calyciflorus</name>
    <dbReference type="NCBI Taxonomy" id="104777"/>
    <lineage>
        <taxon>Eukaryota</taxon>
        <taxon>Metazoa</taxon>
        <taxon>Spiralia</taxon>
        <taxon>Gnathifera</taxon>
        <taxon>Rotifera</taxon>
        <taxon>Eurotatoria</taxon>
        <taxon>Monogononta</taxon>
        <taxon>Pseudotrocha</taxon>
        <taxon>Ploima</taxon>
        <taxon>Brachionidae</taxon>
        <taxon>Brachionus</taxon>
    </lineage>
</organism>
<dbReference type="InterPro" id="IPR002401">
    <property type="entry name" value="Cyt_P450_E_grp-I"/>
</dbReference>
<dbReference type="SUPFAM" id="SSF48264">
    <property type="entry name" value="Cytochrome P450"/>
    <property type="match status" value="1"/>
</dbReference>
<keyword evidence="3" id="KW-0503">Monooxygenase</keyword>
<accession>A0A2H4PSI3</accession>
<dbReference type="GO" id="GO:0005506">
    <property type="term" value="F:iron ion binding"/>
    <property type="evidence" value="ECO:0007669"/>
    <property type="project" value="InterPro"/>
</dbReference>
<dbReference type="PROSITE" id="PS00086">
    <property type="entry name" value="CYTOCHROME_P450"/>
    <property type="match status" value="1"/>
</dbReference>
<dbReference type="PRINTS" id="PR00385">
    <property type="entry name" value="P450"/>
</dbReference>
<dbReference type="AlphaFoldDB" id="A0A2H4PSI3"/>
<sequence length="504" mass="58937">MRFFIRELKVLGAIFLSTFAYTTFKIYLLRRKYKHLPGPKTKGILEFYFGHYFTINKYLSQGNIIGQLQLQWSKEFGSVYVYQFLNEMVCITNEEESIKTILIDKNFPKKENIYQIVAYPFGQRFMGKGLVTELNYEKWRQRRSFLNHGFKKSVLIESLNEFNSKGDILIEKLLKLSSEDKSIQMLNEFSCMALDVIAKIAFDLNTNSINDREMKLNKYISLGLEAITMLMNDPFSQLKPSKLNKIKEIKSSIVKLRKYSVEIFNQKIKDFEESNLASKTMLSTLLKHAKTSNELDFETLIDDFITFFIAGQETTANALSFCIFELGQNERALKKLNEEVKTVLGQKTEITNDDLNKLVYTTAVFKESMRKWPPVPAVNRRAPEDVLICDKLIPKNAWFYVPQFIIGRNEKYFPKPNEFIPERFISEDEFSKENRITSYTYFPFSLGPRNCIGQNFAMLEGRVILAKFIQNFDFELDPNQSLIIDEWTTLRPRDGVKVYLKPKF</sequence>
<protein>
    <submittedName>
        <fullName evidence="4">Cytochrome p450 CYP3049E6</fullName>
    </submittedName>
</protein>